<dbReference type="InterPro" id="IPR007197">
    <property type="entry name" value="rSAM"/>
</dbReference>
<dbReference type="SUPFAM" id="SSF102114">
    <property type="entry name" value="Radical SAM enzymes"/>
    <property type="match status" value="1"/>
</dbReference>
<dbReference type="InterPro" id="IPR050377">
    <property type="entry name" value="Radical_SAM_PqqE_MftC-like"/>
</dbReference>
<dbReference type="EMBL" id="CP072643">
    <property type="protein sequence ID" value="QUV95492.1"/>
    <property type="molecule type" value="Genomic_DNA"/>
</dbReference>
<dbReference type="CDD" id="cd01335">
    <property type="entry name" value="Radical_SAM"/>
    <property type="match status" value="1"/>
</dbReference>
<dbReference type="PANTHER" id="PTHR11228:SF22">
    <property type="entry name" value="PEPTIDE BIOSYNTHESIS PROTEIN YYDG-RELATED"/>
    <property type="match status" value="1"/>
</dbReference>
<evidence type="ECO:0000256" key="5">
    <source>
        <dbReference type="ARBA" id="ARBA00023014"/>
    </source>
</evidence>
<dbReference type="SFLD" id="SFLDF00397">
    <property type="entry name" value="adenosyl-hopene_transferase"/>
    <property type="match status" value="1"/>
</dbReference>
<keyword evidence="2" id="KW-0949">S-adenosyl-L-methionine</keyword>
<dbReference type="InterPro" id="IPR058240">
    <property type="entry name" value="rSAM_sf"/>
</dbReference>
<dbReference type="InterPro" id="IPR017833">
    <property type="entry name" value="Hopanoid_synth-assoc_rSAM_HpnH"/>
</dbReference>
<dbReference type="PROSITE" id="PS51918">
    <property type="entry name" value="RADICAL_SAM"/>
    <property type="match status" value="1"/>
</dbReference>
<dbReference type="RefSeq" id="WP_211423713.1">
    <property type="nucleotide sequence ID" value="NZ_CP072643.1"/>
</dbReference>
<dbReference type="Proteomes" id="UP000677668">
    <property type="component" value="Chromosome 2"/>
</dbReference>
<dbReference type="Gene3D" id="3.20.20.70">
    <property type="entry name" value="Aldolase class I"/>
    <property type="match status" value="1"/>
</dbReference>
<dbReference type="InterPro" id="IPR013785">
    <property type="entry name" value="Aldolase_TIM"/>
</dbReference>
<evidence type="ECO:0000256" key="2">
    <source>
        <dbReference type="ARBA" id="ARBA00022691"/>
    </source>
</evidence>
<comment type="cofactor">
    <cofactor evidence="1">
        <name>[4Fe-4S] cluster</name>
        <dbReference type="ChEBI" id="CHEBI:49883"/>
    </cofactor>
</comment>
<organism evidence="7 8">
    <name type="scientific">Chloracidobacterium sp. N</name>
    <dbReference type="NCBI Taxonomy" id="2821540"/>
    <lineage>
        <taxon>Bacteria</taxon>
        <taxon>Pseudomonadati</taxon>
        <taxon>Acidobacteriota</taxon>
        <taxon>Terriglobia</taxon>
        <taxon>Terriglobales</taxon>
        <taxon>Acidobacteriaceae</taxon>
        <taxon>Chloracidobacterium</taxon>
        <taxon>Chloracidobacterium aggregatum</taxon>
    </lineage>
</organism>
<sequence length="336" mass="38480">MRFPLQFTIAQARHRARMERLGRKRYPTVLMLEPLYTCNLACLGCSTERYTGKLSDRLPPEQCFAAVDACGAPIVNICGGEPCLYPELKELLEGLFARDKHVIFCTNALKLEEKLFGVVPPTHRLLLMIHLDGMRETHDYVTNRAGVFDKAIDAIRKARKLGYNVYLNTTVFRETRIEEVEQLCQLVDELGANGILISPGYEYQSVKNDIFLNREQTHEKFRAIRAFAKKYRINATPKFLDFAAGLIELPCAPWSTVNYTPKGWKAPCYLIEGEGYFQDFETFWNTVDWDYWESRQDPRCVNCKMHSGSEHSAVEEAMKTLRGKLQLAAWSLGMGV</sequence>
<keyword evidence="4" id="KW-0408">Iron</keyword>
<dbReference type="InterPro" id="IPR022563">
    <property type="entry name" value="DUF3463"/>
</dbReference>
<dbReference type="Pfam" id="PF04055">
    <property type="entry name" value="Radical_SAM"/>
    <property type="match status" value="1"/>
</dbReference>
<reference evidence="7 8" key="1">
    <citation type="submission" date="2021-03" db="EMBL/GenBank/DDBJ databases">
        <title>Genomic and phenotypic characterization of Chloracidobacterium isolates provides evidence for multiple species.</title>
        <authorList>
            <person name="Saini M.K."/>
            <person name="Costas A.M.G."/>
            <person name="Tank M."/>
            <person name="Bryant D.A."/>
        </authorList>
    </citation>
    <scope>NUCLEOTIDE SEQUENCE [LARGE SCALE GENOMIC DNA]</scope>
    <source>
        <strain evidence="7 8">N</strain>
    </source>
</reference>
<evidence type="ECO:0000259" key="6">
    <source>
        <dbReference type="PROSITE" id="PS51918"/>
    </source>
</evidence>
<keyword evidence="7" id="KW-0808">Transferase</keyword>
<keyword evidence="5" id="KW-0411">Iron-sulfur</keyword>
<evidence type="ECO:0000256" key="3">
    <source>
        <dbReference type="ARBA" id="ARBA00022723"/>
    </source>
</evidence>
<dbReference type="SFLD" id="SFLDS00029">
    <property type="entry name" value="Radical_SAM"/>
    <property type="match status" value="1"/>
</dbReference>
<dbReference type="PANTHER" id="PTHR11228">
    <property type="entry name" value="RADICAL SAM DOMAIN PROTEIN"/>
    <property type="match status" value="1"/>
</dbReference>
<gene>
    <name evidence="7" type="primary">hpnH</name>
    <name evidence="7" type="ORF">J8C05_11670</name>
</gene>
<evidence type="ECO:0000256" key="1">
    <source>
        <dbReference type="ARBA" id="ARBA00001966"/>
    </source>
</evidence>
<feature type="domain" description="Radical SAM core" evidence="6">
    <location>
        <begin position="24"/>
        <end position="234"/>
    </location>
</feature>
<evidence type="ECO:0000313" key="7">
    <source>
        <dbReference type="EMBL" id="QUV95492.1"/>
    </source>
</evidence>
<dbReference type="NCBIfam" id="TIGR03470">
    <property type="entry name" value="HpnH"/>
    <property type="match status" value="1"/>
</dbReference>
<dbReference type="GO" id="GO:0016740">
    <property type="term" value="F:transferase activity"/>
    <property type="evidence" value="ECO:0007669"/>
    <property type="project" value="UniProtKB-KW"/>
</dbReference>
<proteinExistence type="predicted"/>
<dbReference type="Pfam" id="PF11946">
    <property type="entry name" value="DUF3463"/>
    <property type="match status" value="1"/>
</dbReference>
<name>A0ABX8B4F1_9BACT</name>
<accession>A0ABX8B4F1</accession>
<protein>
    <submittedName>
        <fullName evidence="7">Adenosyl-hopene transferase HpnH</fullName>
    </submittedName>
</protein>
<keyword evidence="3" id="KW-0479">Metal-binding</keyword>
<evidence type="ECO:0000313" key="8">
    <source>
        <dbReference type="Proteomes" id="UP000677668"/>
    </source>
</evidence>
<dbReference type="SFLD" id="SFLDG01067">
    <property type="entry name" value="SPASM/twitch_domain_containing"/>
    <property type="match status" value="1"/>
</dbReference>
<evidence type="ECO:0000256" key="4">
    <source>
        <dbReference type="ARBA" id="ARBA00023004"/>
    </source>
</evidence>
<keyword evidence="8" id="KW-1185">Reference proteome</keyword>